<dbReference type="PANTHER" id="PTHR37950:SF1">
    <property type="entry name" value="4-HYDROXYPHENYLACETATE CATABOLISM PROTEIN"/>
    <property type="match status" value="1"/>
</dbReference>
<dbReference type="Proteomes" id="UP000273143">
    <property type="component" value="Chromosome"/>
</dbReference>
<keyword evidence="2" id="KW-1185">Reference proteome</keyword>
<dbReference type="InterPro" id="IPR014347">
    <property type="entry name" value="Tautomerase/MIF_sf"/>
</dbReference>
<dbReference type="AlphaFoldDB" id="A0A3Q9JK97"/>
<dbReference type="CDD" id="cd00580">
    <property type="entry name" value="CHMI"/>
    <property type="match status" value="1"/>
</dbReference>
<sequence>MPHFIVEYSGNLADEIDFQGFFAKIHTVLGNSGVFPLGGIRSRAIRMDTFRMADAKHDYAFIHITFKVGSGRDLATRKTVADALFKEITEYFAPLQAKRLLALSFVMEELNPDLNYKKNNIHAFLANEKAE</sequence>
<organism evidence="1 2">
    <name type="scientific">Entomomonas moraniae</name>
    <dbReference type="NCBI Taxonomy" id="2213226"/>
    <lineage>
        <taxon>Bacteria</taxon>
        <taxon>Pseudomonadati</taxon>
        <taxon>Pseudomonadota</taxon>
        <taxon>Gammaproteobacteria</taxon>
        <taxon>Pseudomonadales</taxon>
        <taxon>Pseudomonadaceae</taxon>
        <taxon>Entomomonas</taxon>
    </lineage>
</organism>
<gene>
    <name evidence="1" type="ORF">DM558_04955</name>
</gene>
<keyword evidence="1" id="KW-0413">Isomerase</keyword>
<dbReference type="Gene3D" id="3.30.429.10">
    <property type="entry name" value="Macrophage Migration Inhibitory Factor"/>
    <property type="match status" value="1"/>
</dbReference>
<dbReference type="GO" id="GO:0008704">
    <property type="term" value="F:5-carboxymethyl-2-hydroxymuconate delta-isomerase activity"/>
    <property type="evidence" value="ECO:0007669"/>
    <property type="project" value="InterPro"/>
</dbReference>
<dbReference type="EMBL" id="CP029822">
    <property type="protein sequence ID" value="AZS50164.1"/>
    <property type="molecule type" value="Genomic_DNA"/>
</dbReference>
<accession>A0A3Q9JK97</accession>
<dbReference type="PANTHER" id="PTHR37950">
    <property type="entry name" value="4-HYDROXYPHENYLACETATE CATABOLISM PROTEIN"/>
    <property type="match status" value="1"/>
</dbReference>
<reference evidence="2" key="1">
    <citation type="submission" date="2018-06" db="EMBL/GenBank/DDBJ databases">
        <title>Complete genome of Pseudomonas insecticola strain QZS01.</title>
        <authorList>
            <person name="Wang J."/>
            <person name="Su Q."/>
        </authorList>
    </citation>
    <scope>NUCLEOTIDE SEQUENCE [LARGE SCALE GENOMIC DNA]</scope>
    <source>
        <strain evidence="2">QZS01</strain>
    </source>
</reference>
<dbReference type="RefSeq" id="WP_127162313.1">
    <property type="nucleotide sequence ID" value="NZ_CP029822.1"/>
</dbReference>
<protein>
    <submittedName>
        <fullName evidence="1">5-carboxymethyl-2-hydroxymuconate Delta-isomerase</fullName>
    </submittedName>
</protein>
<proteinExistence type="predicted"/>
<name>A0A3Q9JK97_9GAMM</name>
<dbReference type="Pfam" id="PF02962">
    <property type="entry name" value="CHMI"/>
    <property type="match status" value="1"/>
</dbReference>
<dbReference type="SUPFAM" id="SSF55331">
    <property type="entry name" value="Tautomerase/MIF"/>
    <property type="match status" value="1"/>
</dbReference>
<evidence type="ECO:0000313" key="2">
    <source>
        <dbReference type="Proteomes" id="UP000273143"/>
    </source>
</evidence>
<evidence type="ECO:0000313" key="1">
    <source>
        <dbReference type="EMBL" id="AZS50164.1"/>
    </source>
</evidence>
<dbReference type="KEGG" id="emo:DM558_04955"/>
<dbReference type="InterPro" id="IPR004220">
    <property type="entry name" value="5-COMe_2-OHmuconate_Isoase"/>
</dbReference>